<name>A0ABW2FVZ5_9ACTN</name>
<dbReference type="RefSeq" id="WP_345706079.1">
    <property type="nucleotide sequence ID" value="NZ_BAABKV010000001.1"/>
</dbReference>
<evidence type="ECO:0000313" key="1">
    <source>
        <dbReference type="EMBL" id="MFC7181415.1"/>
    </source>
</evidence>
<protein>
    <submittedName>
        <fullName evidence="1">DUF2332 domain-containing protein</fullName>
    </submittedName>
</protein>
<keyword evidence="2" id="KW-1185">Reference proteome</keyword>
<sequence length="367" mass="38849">MSIEHTAAMFGLQATACAELGSPLYAALLRRAAQDVRDGGPCAAAVAGHEDAPGPQAVALRLLGGVHALVLTGRAPALAAHYPGAGGTFDPDRPDAAWPAFRAAVADNLPWVRDWLTRPPQTNEVGRANLLIAGLLHTLGERRLPVRLFELGSSAGLNLLADRFHCGSAGYVYGPEDSPVRLTDAWRSPAPDWLPAHAAPMEFTERRGCDLSPIDPRSADGSLALRAYVWPDQPARTARLDGALRLAAGLPTRVDTVGAADFLQSVEVAPGALTVVWHSVMRQYVPTPEWDRVEAELARLAAAATPEAPFLHLAFEPRRVAGQHRFMLAARDGAGPVRLLAEAFPHGLPAWAADPARAAGPEGTDGP</sequence>
<reference evidence="2" key="1">
    <citation type="journal article" date="2019" name="Int. J. Syst. Evol. Microbiol.">
        <title>The Global Catalogue of Microorganisms (GCM) 10K type strain sequencing project: providing services to taxonomists for standard genome sequencing and annotation.</title>
        <authorList>
            <consortium name="The Broad Institute Genomics Platform"/>
            <consortium name="The Broad Institute Genome Sequencing Center for Infectious Disease"/>
            <person name="Wu L."/>
            <person name="Ma J."/>
        </authorList>
    </citation>
    <scope>NUCLEOTIDE SEQUENCE [LARGE SCALE GENOMIC DNA]</scope>
    <source>
        <strain evidence="2">CGMCC 1.12859</strain>
    </source>
</reference>
<accession>A0ABW2FVZ5</accession>
<dbReference type="Pfam" id="PF10094">
    <property type="entry name" value="DUF2332"/>
    <property type="match status" value="1"/>
</dbReference>
<gene>
    <name evidence="1" type="ORF">ACFQMG_17830</name>
</gene>
<dbReference type="EMBL" id="JBHTAJ010000031">
    <property type="protein sequence ID" value="MFC7181415.1"/>
    <property type="molecule type" value="Genomic_DNA"/>
</dbReference>
<dbReference type="PIRSF" id="PIRSF012608">
    <property type="entry name" value="UCP012608"/>
    <property type="match status" value="1"/>
</dbReference>
<organism evidence="1 2">
    <name type="scientific">Kitasatospora paranensis</name>
    <dbReference type="NCBI Taxonomy" id="258053"/>
    <lineage>
        <taxon>Bacteria</taxon>
        <taxon>Bacillati</taxon>
        <taxon>Actinomycetota</taxon>
        <taxon>Actinomycetes</taxon>
        <taxon>Kitasatosporales</taxon>
        <taxon>Streptomycetaceae</taxon>
        <taxon>Kitasatospora</taxon>
    </lineage>
</organism>
<dbReference type="Proteomes" id="UP001596435">
    <property type="component" value="Unassembled WGS sequence"/>
</dbReference>
<evidence type="ECO:0000313" key="2">
    <source>
        <dbReference type="Proteomes" id="UP001596435"/>
    </source>
</evidence>
<comment type="caution">
    <text evidence="1">The sequence shown here is derived from an EMBL/GenBank/DDBJ whole genome shotgun (WGS) entry which is preliminary data.</text>
</comment>
<proteinExistence type="predicted"/>
<dbReference type="InterPro" id="IPR011200">
    <property type="entry name" value="UCP012608"/>
</dbReference>